<dbReference type="SUPFAM" id="SSF53697">
    <property type="entry name" value="SIS domain"/>
    <property type="match status" value="1"/>
</dbReference>
<dbReference type="AlphaFoldDB" id="A0A941EY46"/>
<dbReference type="EMBL" id="JAGSOG010000437">
    <property type="protein sequence ID" value="MBR7839386.1"/>
    <property type="molecule type" value="Genomic_DNA"/>
</dbReference>
<comment type="caution">
    <text evidence="5">The sequence shown here is derived from an EMBL/GenBank/DDBJ whole genome shotgun (WGS) entry which is preliminary data.</text>
</comment>
<dbReference type="PROSITE" id="PS51464">
    <property type="entry name" value="SIS"/>
    <property type="match status" value="1"/>
</dbReference>
<dbReference type="RefSeq" id="WP_212533821.1">
    <property type="nucleotide sequence ID" value="NZ_JAGSOG010000437.1"/>
</dbReference>
<protein>
    <recommendedName>
        <fullName evidence="4">SIS domain-containing protein</fullName>
    </recommendedName>
</protein>
<comment type="similarity">
    <text evidence="1">Belongs to the PGI/PMI family.</text>
</comment>
<dbReference type="GO" id="GO:0004476">
    <property type="term" value="F:mannose-6-phosphate isomerase activity"/>
    <property type="evidence" value="ECO:0007669"/>
    <property type="project" value="InterPro"/>
</dbReference>
<dbReference type="InterPro" id="IPR019490">
    <property type="entry name" value="Glu6P/Mann6P_isomerase_C"/>
</dbReference>
<keyword evidence="6" id="KW-1185">Reference proteome</keyword>
<evidence type="ECO:0000256" key="2">
    <source>
        <dbReference type="ARBA" id="ARBA00023235"/>
    </source>
</evidence>
<feature type="domain" description="SIS" evidence="4">
    <location>
        <begin position="50"/>
        <end position="188"/>
    </location>
</feature>
<reference evidence="5" key="1">
    <citation type="submission" date="2021-04" db="EMBL/GenBank/DDBJ databases">
        <title>Genome based classification of Actinospica acidithermotolerans sp. nov., an actinobacterium isolated from an Indonesian hot spring.</title>
        <authorList>
            <person name="Kusuma A.B."/>
            <person name="Putra K.E."/>
            <person name="Nafisah S."/>
            <person name="Loh J."/>
            <person name="Nouioui I."/>
            <person name="Goodfellow M."/>
        </authorList>
    </citation>
    <scope>NUCLEOTIDE SEQUENCE</scope>
    <source>
        <strain evidence="5">CSCA 57</strain>
    </source>
</reference>
<name>A0A941EY46_9ACTN</name>
<dbReference type="Gene3D" id="3.40.50.10490">
    <property type="entry name" value="Glucose-6-phosphate isomerase like protein, domain 1"/>
    <property type="match status" value="2"/>
</dbReference>
<dbReference type="Pfam" id="PF10432">
    <property type="entry name" value="bact-PGI_C"/>
    <property type="match status" value="1"/>
</dbReference>
<dbReference type="GO" id="GO:0097367">
    <property type="term" value="F:carbohydrate derivative binding"/>
    <property type="evidence" value="ECO:0007669"/>
    <property type="project" value="InterPro"/>
</dbReference>
<dbReference type="Proteomes" id="UP000675781">
    <property type="component" value="Unassembled WGS sequence"/>
</dbReference>
<evidence type="ECO:0000313" key="6">
    <source>
        <dbReference type="Proteomes" id="UP000675781"/>
    </source>
</evidence>
<evidence type="ECO:0000259" key="4">
    <source>
        <dbReference type="PROSITE" id="PS51464"/>
    </source>
</evidence>
<keyword evidence="2" id="KW-0413">Isomerase</keyword>
<dbReference type="GO" id="GO:0004347">
    <property type="term" value="F:glucose-6-phosphate isomerase activity"/>
    <property type="evidence" value="ECO:0007669"/>
    <property type="project" value="InterPro"/>
</dbReference>
<dbReference type="InterPro" id="IPR046348">
    <property type="entry name" value="SIS_dom_sf"/>
</dbReference>
<proteinExistence type="inferred from homology"/>
<feature type="region of interest" description="Disordered" evidence="3">
    <location>
        <begin position="1"/>
        <end position="22"/>
    </location>
</feature>
<sequence length="378" mass="38820">MALDPQELLGSPQELERSDHGGSLRLVAMGGARIRRAAALREIDADADQALREIAEEGRPRALVLLGYGTGATVAGLVAAVAGPGANMPILSVPGPALPGWIGSLDLVVVASTTGRSPEITAALTEAVRRGCRCVVVAPETSPIGRVAGQSRAALLPMADESAPVWARLWSVAIPALLVLEAAGVLPAQSYDAAAAAADDAAMRFRPSQETFVNPAKEIALRCAEHPVAAWAGGPVATVAAGRLADQAALRAGRPVLHAALPDLGRGQLGLLDGPSAAASADLFYDPDVDGPRAEAAAPAFVLLAEEGVDPRTDVVEAMLRERGLPLTMVSAAQPTALERAAYLIALADFAGCYLAAAVQAGPDQGRSIEDYRVRTAQ</sequence>
<evidence type="ECO:0000256" key="3">
    <source>
        <dbReference type="SAM" id="MobiDB-lite"/>
    </source>
</evidence>
<dbReference type="InterPro" id="IPR001347">
    <property type="entry name" value="SIS_dom"/>
</dbReference>
<dbReference type="GO" id="GO:1901135">
    <property type="term" value="P:carbohydrate derivative metabolic process"/>
    <property type="evidence" value="ECO:0007669"/>
    <property type="project" value="InterPro"/>
</dbReference>
<accession>A0A941EY46</accession>
<evidence type="ECO:0000313" key="5">
    <source>
        <dbReference type="EMBL" id="MBR7839386.1"/>
    </source>
</evidence>
<evidence type="ECO:0000256" key="1">
    <source>
        <dbReference type="ARBA" id="ARBA00010523"/>
    </source>
</evidence>
<dbReference type="GO" id="GO:0005975">
    <property type="term" value="P:carbohydrate metabolic process"/>
    <property type="evidence" value="ECO:0007669"/>
    <property type="project" value="InterPro"/>
</dbReference>
<gene>
    <name evidence="5" type="ORF">KDL01_39365</name>
</gene>
<organism evidence="5 6">
    <name type="scientific">Actinospica durhamensis</name>
    <dbReference type="NCBI Taxonomy" id="1508375"/>
    <lineage>
        <taxon>Bacteria</taxon>
        <taxon>Bacillati</taxon>
        <taxon>Actinomycetota</taxon>
        <taxon>Actinomycetes</taxon>
        <taxon>Catenulisporales</taxon>
        <taxon>Actinospicaceae</taxon>
        <taxon>Actinospica</taxon>
    </lineage>
</organism>